<organism evidence="1 2">
    <name type="scientific">Penicillium cataractarum</name>
    <dbReference type="NCBI Taxonomy" id="2100454"/>
    <lineage>
        <taxon>Eukaryota</taxon>
        <taxon>Fungi</taxon>
        <taxon>Dikarya</taxon>
        <taxon>Ascomycota</taxon>
        <taxon>Pezizomycotina</taxon>
        <taxon>Eurotiomycetes</taxon>
        <taxon>Eurotiomycetidae</taxon>
        <taxon>Eurotiales</taxon>
        <taxon>Aspergillaceae</taxon>
        <taxon>Penicillium</taxon>
    </lineage>
</organism>
<dbReference type="EMBL" id="JAPZBS010000002">
    <property type="protein sequence ID" value="KAJ5379693.1"/>
    <property type="molecule type" value="Genomic_DNA"/>
</dbReference>
<dbReference type="GeneID" id="81434229"/>
<evidence type="ECO:0000313" key="2">
    <source>
        <dbReference type="Proteomes" id="UP001147782"/>
    </source>
</evidence>
<dbReference type="GO" id="GO:0050151">
    <property type="term" value="F:oleate hydratase activity"/>
    <property type="evidence" value="ECO:0007669"/>
    <property type="project" value="InterPro"/>
</dbReference>
<gene>
    <name evidence="1" type="ORF">N7496_002121</name>
</gene>
<keyword evidence="2" id="KW-1185">Reference proteome</keyword>
<reference evidence="1" key="2">
    <citation type="journal article" date="2023" name="IMA Fungus">
        <title>Comparative genomic study of the Penicillium genus elucidates a diverse pangenome and 15 lateral gene transfer events.</title>
        <authorList>
            <person name="Petersen C."/>
            <person name="Sorensen T."/>
            <person name="Nielsen M.R."/>
            <person name="Sondergaard T.E."/>
            <person name="Sorensen J.L."/>
            <person name="Fitzpatrick D.A."/>
            <person name="Frisvad J.C."/>
            <person name="Nielsen K.L."/>
        </authorList>
    </citation>
    <scope>NUCLEOTIDE SEQUENCE</scope>
    <source>
        <strain evidence="1">IBT 29864</strain>
    </source>
</reference>
<dbReference type="Pfam" id="PF06100">
    <property type="entry name" value="MCRA"/>
    <property type="match status" value="1"/>
</dbReference>
<dbReference type="Proteomes" id="UP001147782">
    <property type="component" value="Unassembled WGS sequence"/>
</dbReference>
<dbReference type="GO" id="GO:0006631">
    <property type="term" value="P:fatty acid metabolic process"/>
    <property type="evidence" value="ECO:0007669"/>
    <property type="project" value="InterPro"/>
</dbReference>
<evidence type="ECO:0000313" key="1">
    <source>
        <dbReference type="EMBL" id="KAJ5379693.1"/>
    </source>
</evidence>
<accession>A0A9W9SNM6</accession>
<dbReference type="AlphaFoldDB" id="A0A9W9SNM6"/>
<proteinExistence type="predicted"/>
<dbReference type="InterPro" id="IPR010354">
    <property type="entry name" value="Oleate_hydratase"/>
</dbReference>
<dbReference type="OrthoDB" id="545169at2759"/>
<name>A0A9W9SNM6_9EURO</name>
<dbReference type="PANTHER" id="PTHR37417">
    <property type="entry name" value="67 KDA MYOSIN-CROSS-REACTIVE ANTIGEN FAMILY PROTEIN (AFU_ORTHOLOGUE AFUA_5G09970)"/>
    <property type="match status" value="1"/>
</dbReference>
<protein>
    <submittedName>
        <fullName evidence="1">Uncharacterized protein</fullName>
    </submittedName>
</protein>
<dbReference type="GO" id="GO:0071949">
    <property type="term" value="F:FAD binding"/>
    <property type="evidence" value="ECO:0007669"/>
    <property type="project" value="InterPro"/>
</dbReference>
<dbReference type="Gene3D" id="3.30.9.80">
    <property type="match status" value="1"/>
</dbReference>
<reference evidence="1" key="1">
    <citation type="submission" date="2022-11" db="EMBL/GenBank/DDBJ databases">
        <authorList>
            <person name="Petersen C."/>
        </authorList>
    </citation>
    <scope>NUCLEOTIDE SEQUENCE</scope>
    <source>
        <strain evidence="1">IBT 29864</strain>
    </source>
</reference>
<dbReference type="PANTHER" id="PTHR37417:SF4">
    <property type="entry name" value="67 KDA MYOSIN-CROSS-REACTIVE ANTIGEN FAMILY PROTEIN (AFU_ORTHOLOGUE AFUA_3G03570)"/>
    <property type="match status" value="1"/>
</dbReference>
<dbReference type="RefSeq" id="XP_056557264.1">
    <property type="nucleotide sequence ID" value="XM_056695052.1"/>
</dbReference>
<comment type="caution">
    <text evidence="1">The sequence shown here is derived from an EMBL/GenBank/DDBJ whole genome shotgun (WGS) entry which is preliminary data.</text>
</comment>
<sequence length="356" mass="39502">MPSKSQFSSVSSPIYRSRETVCEIHASDNGRSVVFPVATDDIVIVTVGSPVSGSLFGSNGVSPPGIQAAAETLLNWDWSIWFNLAAKSTKFGNPSTFCTQISESLLETFTATFPAPEFKVICAHITHALPQDRHLISVADSNWSLKIVLPQQPAFTGQRDNLCFLLGYALTPKECGNFIKKPMCVCSGDEILAELLWHFNIPFQSILPTATAVPRLMPFGLSPLLKRRYGDRPNIIPRDTTNIALVGHAPSYETGKQTFRGQKIEGSCEIWESCEDIADDSSWLYVNEPVIVWLRSLLELKDFERGYWEVETYHPLMTSYRNKIAIIHSAGWINATKGSPALNPVSHPVYAQSRSH</sequence>